<dbReference type="EMBL" id="MTKT01000556">
    <property type="protein sequence ID" value="OWM90072.1"/>
    <property type="molecule type" value="Genomic_DNA"/>
</dbReference>
<protein>
    <submittedName>
        <fullName evidence="1">Uncharacterized protein</fullName>
    </submittedName>
</protein>
<name>A0A218Y0J9_PUNGR</name>
<sequence>MRMKTSSNALMKKIRAFMEMDGVSTPFWLTIPNNDISNDPSHDLSRIQKTARQSKKSLFILKLAKLSKWPMDMTEGL</sequence>
<accession>A0A218Y0J9</accession>
<dbReference type="Proteomes" id="UP000197138">
    <property type="component" value="Unassembled WGS sequence"/>
</dbReference>
<dbReference type="AlphaFoldDB" id="A0A218Y0J9"/>
<reference evidence="2" key="1">
    <citation type="journal article" date="2017" name="Plant J.">
        <title>The pomegranate (Punica granatum L.) genome and the genomics of punicalagin biosynthesis.</title>
        <authorList>
            <person name="Qin G."/>
            <person name="Xu C."/>
            <person name="Ming R."/>
            <person name="Tang H."/>
            <person name="Guyot R."/>
            <person name="Kramer E.M."/>
            <person name="Hu Y."/>
            <person name="Yi X."/>
            <person name="Qi Y."/>
            <person name="Xu X."/>
            <person name="Gao Z."/>
            <person name="Pan H."/>
            <person name="Jian J."/>
            <person name="Tian Y."/>
            <person name="Yue Z."/>
            <person name="Xu Y."/>
        </authorList>
    </citation>
    <scope>NUCLEOTIDE SEQUENCE [LARGE SCALE GENOMIC DNA]</scope>
    <source>
        <strain evidence="2">cv. Dabenzi</strain>
    </source>
</reference>
<organism evidence="1 2">
    <name type="scientific">Punica granatum</name>
    <name type="common">Pomegranate</name>
    <dbReference type="NCBI Taxonomy" id="22663"/>
    <lineage>
        <taxon>Eukaryota</taxon>
        <taxon>Viridiplantae</taxon>
        <taxon>Streptophyta</taxon>
        <taxon>Embryophyta</taxon>
        <taxon>Tracheophyta</taxon>
        <taxon>Spermatophyta</taxon>
        <taxon>Magnoliopsida</taxon>
        <taxon>eudicotyledons</taxon>
        <taxon>Gunneridae</taxon>
        <taxon>Pentapetalae</taxon>
        <taxon>rosids</taxon>
        <taxon>malvids</taxon>
        <taxon>Myrtales</taxon>
        <taxon>Lythraceae</taxon>
        <taxon>Punica</taxon>
    </lineage>
</organism>
<gene>
    <name evidence="1" type="ORF">CDL15_Pgr000859</name>
</gene>
<evidence type="ECO:0000313" key="2">
    <source>
        <dbReference type="Proteomes" id="UP000197138"/>
    </source>
</evidence>
<evidence type="ECO:0000313" key="1">
    <source>
        <dbReference type="EMBL" id="OWM90072.1"/>
    </source>
</evidence>
<proteinExistence type="predicted"/>
<comment type="caution">
    <text evidence="1">The sequence shown here is derived from an EMBL/GenBank/DDBJ whole genome shotgun (WGS) entry which is preliminary data.</text>
</comment>